<accession>A0A0D6P5P9</accession>
<dbReference type="EMBL" id="BANB01000137">
    <property type="protein sequence ID" value="GAN76646.1"/>
    <property type="molecule type" value="Genomic_DNA"/>
</dbReference>
<dbReference type="RefSeq" id="WP_048860505.1">
    <property type="nucleotide sequence ID" value="NZ_BANB01000137.1"/>
</dbReference>
<evidence type="ECO:0000313" key="4">
    <source>
        <dbReference type="Proteomes" id="UP000032680"/>
    </source>
</evidence>
<gene>
    <name evidence="3" type="ORF">Asru_0137_07</name>
</gene>
<name>A0A0D6P5P9_9PROT</name>
<comment type="caution">
    <text evidence="3">The sequence shown here is derived from an EMBL/GenBank/DDBJ whole genome shotgun (WGS) entry which is preliminary data.</text>
</comment>
<feature type="transmembrane region" description="Helical" evidence="2">
    <location>
        <begin position="95"/>
        <end position="114"/>
    </location>
</feature>
<sequence>MDTREPGLGYDTRSTPAGAPPPNGPGAAAVLGTGIGVAALGVFALAGDALPPVARLFDIYHPTGPLSGVTSGAIAVWLLSWLGLHLLWRDRSVRLGPVVAAAAIGFAVGLVLTFPPAMDAIQGR</sequence>
<keyword evidence="2" id="KW-0472">Membrane</keyword>
<protein>
    <submittedName>
        <fullName evidence="3">Uncharacterized protein</fullName>
    </submittedName>
</protein>
<evidence type="ECO:0000313" key="3">
    <source>
        <dbReference type="EMBL" id="GAN76646.1"/>
    </source>
</evidence>
<feature type="transmembrane region" description="Helical" evidence="2">
    <location>
        <begin position="27"/>
        <end position="46"/>
    </location>
</feature>
<evidence type="ECO:0000256" key="2">
    <source>
        <dbReference type="SAM" id="Phobius"/>
    </source>
</evidence>
<organism evidence="3 4">
    <name type="scientific">Acidisphaera rubrifaciens HS-AP3</name>
    <dbReference type="NCBI Taxonomy" id="1231350"/>
    <lineage>
        <taxon>Bacteria</taxon>
        <taxon>Pseudomonadati</taxon>
        <taxon>Pseudomonadota</taxon>
        <taxon>Alphaproteobacteria</taxon>
        <taxon>Acetobacterales</taxon>
        <taxon>Acetobacteraceae</taxon>
        <taxon>Acidisphaera</taxon>
    </lineage>
</organism>
<evidence type="ECO:0000256" key="1">
    <source>
        <dbReference type="SAM" id="MobiDB-lite"/>
    </source>
</evidence>
<proteinExistence type="predicted"/>
<keyword evidence="4" id="KW-1185">Reference proteome</keyword>
<dbReference type="AlphaFoldDB" id="A0A0D6P5P9"/>
<dbReference type="Proteomes" id="UP000032680">
    <property type="component" value="Unassembled WGS sequence"/>
</dbReference>
<reference evidence="3 4" key="1">
    <citation type="submission" date="2012-11" db="EMBL/GenBank/DDBJ databases">
        <title>Whole genome sequence of Acidisphaera rubrifaciens HS-AP3.</title>
        <authorList>
            <person name="Azuma Y."/>
            <person name="Higashiura N."/>
            <person name="Hirakawa H."/>
            <person name="Matsushita K."/>
        </authorList>
    </citation>
    <scope>NUCLEOTIDE SEQUENCE [LARGE SCALE GENOMIC DNA]</scope>
    <source>
        <strain evidence="3 4">HS-AP3</strain>
    </source>
</reference>
<feature type="region of interest" description="Disordered" evidence="1">
    <location>
        <begin position="1"/>
        <end position="25"/>
    </location>
</feature>
<keyword evidence="2" id="KW-1133">Transmembrane helix</keyword>
<keyword evidence="2" id="KW-0812">Transmembrane</keyword>
<feature type="transmembrane region" description="Helical" evidence="2">
    <location>
        <begin position="66"/>
        <end position="88"/>
    </location>
</feature>